<feature type="region of interest" description="Disordered" evidence="1">
    <location>
        <begin position="1"/>
        <end position="149"/>
    </location>
</feature>
<dbReference type="EMBL" id="KZ824444">
    <property type="protein sequence ID" value="RAK99729.1"/>
    <property type="molecule type" value="Genomic_DNA"/>
</dbReference>
<feature type="compositionally biased region" description="Basic and acidic residues" evidence="1">
    <location>
        <begin position="62"/>
        <end position="78"/>
    </location>
</feature>
<dbReference type="AlphaFoldDB" id="A0A395GWJ0"/>
<feature type="compositionally biased region" description="Basic and acidic residues" evidence="1">
    <location>
        <begin position="88"/>
        <end position="118"/>
    </location>
</feature>
<dbReference type="VEuPathDB" id="FungiDB:BO80DRAFT_446066"/>
<feature type="compositionally biased region" description="Basic and acidic residues" evidence="1">
    <location>
        <begin position="36"/>
        <end position="54"/>
    </location>
</feature>
<protein>
    <submittedName>
        <fullName evidence="2">Uncharacterized protein</fullName>
    </submittedName>
</protein>
<organism evidence="2 3">
    <name type="scientific">Aspergillus ibericus CBS 121593</name>
    <dbReference type="NCBI Taxonomy" id="1448316"/>
    <lineage>
        <taxon>Eukaryota</taxon>
        <taxon>Fungi</taxon>
        <taxon>Dikarya</taxon>
        <taxon>Ascomycota</taxon>
        <taxon>Pezizomycotina</taxon>
        <taxon>Eurotiomycetes</taxon>
        <taxon>Eurotiomycetidae</taxon>
        <taxon>Eurotiales</taxon>
        <taxon>Aspergillaceae</taxon>
        <taxon>Aspergillus</taxon>
        <taxon>Aspergillus subgen. Circumdati</taxon>
    </lineage>
</organism>
<sequence length="149" mass="17191">MTKSTGPDIGIVKNAMIGPTVGDHYRTARRLLATTRTDDRRDYRPRDSYNRDRAPPASSEDAEQKRKAQEEERQRKLAEMQSNASEMEDARRQRIAEVTALEEKQLEEDEKHRSDKGRFVGGLHRQLQEDGLDDRIKRSRGGLARLDED</sequence>
<name>A0A395GWJ0_9EURO</name>
<reference evidence="2 3" key="1">
    <citation type="submission" date="2018-02" db="EMBL/GenBank/DDBJ databases">
        <title>The genomes of Aspergillus section Nigri reveals drivers in fungal speciation.</title>
        <authorList>
            <consortium name="DOE Joint Genome Institute"/>
            <person name="Vesth T.C."/>
            <person name="Nybo J."/>
            <person name="Theobald S."/>
            <person name="Brandl J."/>
            <person name="Frisvad J.C."/>
            <person name="Nielsen K.F."/>
            <person name="Lyhne E.K."/>
            <person name="Kogle M.E."/>
            <person name="Kuo A."/>
            <person name="Riley R."/>
            <person name="Clum A."/>
            <person name="Nolan M."/>
            <person name="Lipzen A."/>
            <person name="Salamov A."/>
            <person name="Henrissat B."/>
            <person name="Wiebenga A."/>
            <person name="De vries R.P."/>
            <person name="Grigoriev I.V."/>
            <person name="Mortensen U.H."/>
            <person name="Andersen M.R."/>
            <person name="Baker S.E."/>
        </authorList>
    </citation>
    <scope>NUCLEOTIDE SEQUENCE [LARGE SCALE GENOMIC DNA]</scope>
    <source>
        <strain evidence="2 3">CBS 121593</strain>
    </source>
</reference>
<gene>
    <name evidence="2" type="ORF">BO80DRAFT_446066</name>
</gene>
<evidence type="ECO:0000313" key="3">
    <source>
        <dbReference type="Proteomes" id="UP000249402"/>
    </source>
</evidence>
<dbReference type="GeneID" id="37226401"/>
<dbReference type="OrthoDB" id="21123at2759"/>
<dbReference type="RefSeq" id="XP_025574057.1">
    <property type="nucleotide sequence ID" value="XM_025721536.1"/>
</dbReference>
<dbReference type="Proteomes" id="UP000249402">
    <property type="component" value="Unassembled WGS sequence"/>
</dbReference>
<accession>A0A395GWJ0</accession>
<evidence type="ECO:0000256" key="1">
    <source>
        <dbReference type="SAM" id="MobiDB-lite"/>
    </source>
</evidence>
<evidence type="ECO:0000313" key="2">
    <source>
        <dbReference type="EMBL" id="RAK99729.1"/>
    </source>
</evidence>
<keyword evidence="3" id="KW-1185">Reference proteome</keyword>
<proteinExistence type="predicted"/>
<dbReference type="STRING" id="1448316.A0A395GWJ0"/>